<dbReference type="Gene3D" id="1.25.40.20">
    <property type="entry name" value="Ankyrin repeat-containing domain"/>
    <property type="match status" value="1"/>
</dbReference>
<evidence type="ECO:0000313" key="3">
    <source>
        <dbReference type="EMBL" id="KAK8124118.1"/>
    </source>
</evidence>
<evidence type="ECO:0000313" key="4">
    <source>
        <dbReference type="Proteomes" id="UP001392437"/>
    </source>
</evidence>
<evidence type="ECO:0000256" key="2">
    <source>
        <dbReference type="SAM" id="MobiDB-lite"/>
    </source>
</evidence>
<dbReference type="InterPro" id="IPR036770">
    <property type="entry name" value="Ankyrin_rpt-contain_sf"/>
</dbReference>
<sequence length="1095" mass="123638">MSDPLSVVASAAGLVSLGLTVVGGIAQYADALKGRTEELRSVNRRNEMLQRTIILIDGIKSRFQQLPQQPQQSSLDNVNKSIKACKAELLTLKRLVVELTGCPDPHSWKDKLKNTGKKMSYAFDRSKLEQLAMTLDHTIQTLQLALQALGLWLDKLDTIEIKSTETGSDVKKLQSDFASLNAPIRSLLPAVLDGLDQMEGRLSTSIEAVQMDEREGRLLAQQEFKRELVGFESRMVTLLESRRAPTNPSQLFNHLVSKPAAYREFIEEMSNFQIVATTDRNGSPEDKRLTNLSRHQICCCRRGRRIEKREIRFGLFGIYRETDGRPHQTYCPLSQAELTAEWSAKSGVRFYGLVRLMKVVLNVSFDRTFGSGGNSISPNFTYYPTVDRKSDAVFQILDGISDDCLQHMRRSCKSCSSCLDSCMKTALEKIKGLVITGRANPKAVDEINQSWIHATMLRLNVNRRMFGGMGQYSDPTVTLLSGLLDLGVPANTYDISGMSPLGFVKPSDCVDDFRVVQILLEAQTDISPAWMRDVAIDHGLVNTKPVPLRSARLAEAYECGPLTMAILADDAPKVVDLITRYPKALQEENLMGHTPLHFAARKPHMLVLILSTADYCTLSKGDPNKHTLLDHALEASQDFCRNRLSDLVDHSDCHCLKSFDMILEAALKFPGTLLSRNLPFLCRDMARVCGERALSNYAKYMRKSCDRLILDTLQALERVGINSSAASLIPLPRAYEAGIIETMRESGTEDSSLADRWHTFQRLYDFYQEMELTEVLFSQGFTQVDAFADNKLPLIACSYELQFGQWLIDHGADPYRHLYKASDTSGTDIRVGVVSAHYASFFLGHKMSNRSAGKYKPGGEAFARYFRSLSSREFTDQCSCACSNTGCTQFVYLLKGFSAWFAGRYPRNKLMRCETMASMGFQIPHQCHMAAIRFFTFEILGLTHTCCDPKQFCLKHPLRSGAEEVRWRAFPGDTIEIQDEEKVLLQELELHVEEFENKFRRICKANKIALPSSPRITPQRPQRTEVHADCESSDDGWETEDSEAESDREVTDPFKQFWVQYWNVRMEEIRDQIGKKKLSEEERRAAEASGVVWDR</sequence>
<organism evidence="3 4">
    <name type="scientific">Apiospora kogelbergensis</name>
    <dbReference type="NCBI Taxonomy" id="1337665"/>
    <lineage>
        <taxon>Eukaryota</taxon>
        <taxon>Fungi</taxon>
        <taxon>Dikarya</taxon>
        <taxon>Ascomycota</taxon>
        <taxon>Pezizomycotina</taxon>
        <taxon>Sordariomycetes</taxon>
        <taxon>Xylariomycetidae</taxon>
        <taxon>Amphisphaeriales</taxon>
        <taxon>Apiosporaceae</taxon>
        <taxon>Apiospora</taxon>
    </lineage>
</organism>
<gene>
    <name evidence="3" type="ORF">PG999_004036</name>
</gene>
<feature type="compositionally biased region" description="Basic and acidic residues" evidence="2">
    <location>
        <begin position="1073"/>
        <end position="1086"/>
    </location>
</feature>
<feature type="coiled-coil region" evidence="1">
    <location>
        <begin position="978"/>
        <end position="1005"/>
    </location>
</feature>
<dbReference type="AlphaFoldDB" id="A0AAW0R546"/>
<dbReference type="EMBL" id="JAQQWP010000003">
    <property type="protein sequence ID" value="KAK8124118.1"/>
    <property type="molecule type" value="Genomic_DNA"/>
</dbReference>
<keyword evidence="1" id="KW-0175">Coiled coil</keyword>
<feature type="region of interest" description="Disordered" evidence="2">
    <location>
        <begin position="1013"/>
        <end position="1051"/>
    </location>
</feature>
<keyword evidence="4" id="KW-1185">Reference proteome</keyword>
<evidence type="ECO:0008006" key="5">
    <source>
        <dbReference type="Google" id="ProtNLM"/>
    </source>
</evidence>
<name>A0AAW0R546_9PEZI</name>
<protein>
    <recommendedName>
        <fullName evidence="5">Fungal N-terminal domain-containing protein</fullName>
    </recommendedName>
</protein>
<evidence type="ECO:0000256" key="1">
    <source>
        <dbReference type="SAM" id="Coils"/>
    </source>
</evidence>
<proteinExistence type="predicted"/>
<dbReference type="SUPFAM" id="SSF48403">
    <property type="entry name" value="Ankyrin repeat"/>
    <property type="match status" value="1"/>
</dbReference>
<feature type="region of interest" description="Disordered" evidence="2">
    <location>
        <begin position="1073"/>
        <end position="1095"/>
    </location>
</feature>
<reference evidence="3 4" key="1">
    <citation type="submission" date="2023-01" db="EMBL/GenBank/DDBJ databases">
        <title>Analysis of 21 Apiospora genomes using comparative genomics revels a genus with tremendous synthesis potential of carbohydrate active enzymes and secondary metabolites.</title>
        <authorList>
            <person name="Sorensen T."/>
        </authorList>
    </citation>
    <scope>NUCLEOTIDE SEQUENCE [LARGE SCALE GENOMIC DNA]</scope>
    <source>
        <strain evidence="3 4">CBS 117206</strain>
    </source>
</reference>
<feature type="compositionally biased region" description="Acidic residues" evidence="2">
    <location>
        <begin position="1031"/>
        <end position="1044"/>
    </location>
</feature>
<comment type="caution">
    <text evidence="3">The sequence shown here is derived from an EMBL/GenBank/DDBJ whole genome shotgun (WGS) entry which is preliminary data.</text>
</comment>
<accession>A0AAW0R546</accession>
<dbReference type="Proteomes" id="UP001392437">
    <property type="component" value="Unassembled WGS sequence"/>
</dbReference>